<feature type="domain" description="Tudor" evidence="2">
    <location>
        <begin position="289"/>
        <end position="347"/>
    </location>
</feature>
<name>A0ABM5GKT8_9SAUR</name>
<reference evidence="3" key="1">
    <citation type="submission" date="2025-05" db="UniProtKB">
        <authorList>
            <consortium name="RefSeq"/>
        </authorList>
    </citation>
    <scope>NUCLEOTIDE SEQUENCE [LARGE SCALE GENOMIC DNA]</scope>
</reference>
<dbReference type="Proteomes" id="UP001652642">
    <property type="component" value="Chromosome 1"/>
</dbReference>
<feature type="domain" description="Tudor" evidence="2">
    <location>
        <begin position="1112"/>
        <end position="1171"/>
    </location>
</feature>
<dbReference type="PANTHER" id="PTHR22948:SF7">
    <property type="entry name" value="TUDOR DOMAIN-CONTAINING PROTEIN 15"/>
    <property type="match status" value="1"/>
</dbReference>
<dbReference type="Pfam" id="PF00567">
    <property type="entry name" value="TUDOR"/>
    <property type="match status" value="7"/>
</dbReference>
<dbReference type="InterPro" id="IPR002999">
    <property type="entry name" value="Tudor"/>
</dbReference>
<dbReference type="Gene3D" id="2.30.30.140">
    <property type="match status" value="7"/>
</dbReference>
<reference evidence="4" key="2">
    <citation type="submission" date="2025-08" db="UniProtKB">
        <authorList>
            <consortium name="RefSeq"/>
        </authorList>
    </citation>
    <scope>IDENTIFICATION</scope>
</reference>
<evidence type="ECO:0000259" key="2">
    <source>
        <dbReference type="PROSITE" id="PS50304"/>
    </source>
</evidence>
<accession>A0ABM5GKT8</accession>
<keyword evidence="3" id="KW-1185">Reference proteome</keyword>
<dbReference type="SUPFAM" id="SSF63748">
    <property type="entry name" value="Tudor/PWWP/MBT"/>
    <property type="match status" value="7"/>
</dbReference>
<gene>
    <name evidence="4" type="primary">TDRD15</name>
</gene>
<evidence type="ECO:0000256" key="1">
    <source>
        <dbReference type="SAM" id="MobiDB-lite"/>
    </source>
</evidence>
<evidence type="ECO:0000313" key="4">
    <source>
        <dbReference type="RefSeq" id="XP_072858273.1"/>
    </source>
</evidence>
<feature type="region of interest" description="Disordered" evidence="1">
    <location>
        <begin position="1260"/>
        <end position="1292"/>
    </location>
</feature>
<feature type="domain" description="Tudor" evidence="2">
    <location>
        <begin position="563"/>
        <end position="622"/>
    </location>
</feature>
<dbReference type="GeneID" id="110091122"/>
<dbReference type="RefSeq" id="XP_072858273.1">
    <property type="nucleotide sequence ID" value="XM_073002172.1"/>
</dbReference>
<dbReference type="PANTHER" id="PTHR22948">
    <property type="entry name" value="TUDOR DOMAIN CONTAINING PROTEIN"/>
    <property type="match status" value="1"/>
</dbReference>
<proteinExistence type="predicted"/>
<feature type="domain" description="Tudor" evidence="2">
    <location>
        <begin position="41"/>
        <end position="99"/>
    </location>
</feature>
<protein>
    <submittedName>
        <fullName evidence="4">Tudor domain-containing protein 15 isoform X1</fullName>
    </submittedName>
</protein>
<dbReference type="PROSITE" id="PS50304">
    <property type="entry name" value="TUDOR"/>
    <property type="match status" value="5"/>
</dbReference>
<sequence length="1844" mass="209365">MAVSPSKFYCQLLRQQMELSILTAHMSSYYETISRENVSSCDSLGVLCAARQKNGHWHRGVIQQLLSDNRVKVWFMDFGICQAVPSDGVLKLHPAFISVPRFAFPCALSCLTDEDESVRHNQLEEFKKVLLRQSAVYVHIDLFSANEHLYYVTLRKNDAVVNTACPSQENDVIPKCHPSLNVTVSCMGGDIIIPGTNPVFGHCVDRSTPQSEYSSYQKLSGFMCSPLTIPCRRSEMKIDSVCVAFLAYVLNPSNFWIQNNDHLDDFQDLMKRISAVYDASETDDKILENPQPGQMCCARYYEDMHFYRAVIIDVEDNSINVCFLDFGNTETVPLIDVRILLPEFQELPALAICCSLANAFPVCDVWTKRETDFFKTIVVDKQLTLHPIAKEENKYIVNVQCMNGTEQDDVLMLMVQAGYAEHWKMKQDPVLKIIRGSQVQRSLPKYKKVEVKSVTQKSKVVIGVNAGQNRKSRNILLMKEKHTVTSLQWETVLSSKCGKASGKFNKERHYKDYQFEPGTVLDVVCSHSASPGDFSCQIRSQLPELDNLMEQIQFHYNTNKTPYENGQVACVVKHSKDGKWYRGVVLNHLSQTEVEVLFVDYGNKETVFLRDLQAIFPDFLILESQAFRCCIGSVTESLTFDPQNWNMEACHDFQHFVESANAILTCTVSALVVRLPNHLYHVVDLLTPFTNLQQFLLERGHIQSCSFELTKSLAPSFSLRSFCYSSFNIKIGSEEEMCITHIGSPTKIFCQLSRNASDLDKIWQKIAEISQIPAQPNQTNTLCLAKYVDDGLFYRALVSSAGSLDYCLAYFVDFGNKELVRKNELLPIPDQASELLFTPMQAIKCYLADLKDTEIPVEVNTWFEKNYLGKQLKAVIVAKEYDGWFGVELSDGDLRINKKIKELIKSRKCDNKSEVTQKCAEKSTRDFLPEVKNADKMKVKNQVIEQERERKKVKPFNQSGDKLHAEYGKEIVDLQKQRSRPAKLPAAKENRCTFLQNIQGQKYQSSYGEWSTEPADYPTMQSKELLANNATASHVLKLNSSGQERNRRVKQKYMCLRQPNIEPHSKALGYISCINSLSDFYIHCADDENKIVQLADKLNGGTLVIKPETDGEIEEGDIVLAEYEYDCCIYRAIVREVKSEKSFEVEFIDYGNRSTVNASKIYKMGKIFLNIPRLSIHCFLSRAKCEFPEKDWSSDTTAYFVSKVNNQPVIFEFLQQHGEQWEVDIFCQGISVVNELMQKEVSLGLQRKLVLNLDQIRKPLPRTDADTDSNSQNKKLKNQNATESHPKVARQNVKPGQLELSEIAHVSREGHFYVKLSKNEQILSDLNMMVAQEAEKNSFLEVENIEEGLEYLTKSKATLQWHRSEIIKKYVNEESMLVFFMDLGKFEVVSLRDTQLMSDKIRSIPRNTVLCKWICIRNLSGLPFERVAEIIKCHKIKILFLRWLESAFIWEVEILIDEIMLSEFWKQSPLLQSLESCNLSDNLQVDGRVQLKQSSVSWALFQINKEYPGFVTTVTDPSDFFVQLEDSFEALKTLFKLLSNLPENLPPVPHELIVPGACSLIKTGANTKWSRVEVSEVSRISGQLTLTLIDLGISATIPISDSHKLKVIPEKLITLPRLTYPCSLSRVSPAGGECWSNEAKLKVQEFLGKQGLTFRFKRYHPKPKLEVDVFCGPKNVAEVLVASGCAVYSESASSLGSISSAERGLPNSQNCCEPPKICCQTKSAARVAWLSGEEEQPQELDLLFKGICSRGSRQSSKSLSLRKKDRQKTFLWSSRRNNGHLKCDPSLFGQFQATGTIGKTCPTNVLSEVLCEMQALYQQTTETDTLSELTTKVDGMQISEESNT</sequence>
<dbReference type="InterPro" id="IPR035437">
    <property type="entry name" value="SNase_OB-fold_sf"/>
</dbReference>
<evidence type="ECO:0000313" key="3">
    <source>
        <dbReference type="Proteomes" id="UP001652642"/>
    </source>
</evidence>
<dbReference type="InterPro" id="IPR050621">
    <property type="entry name" value="Tudor_domain_containing"/>
</dbReference>
<organism evidence="3 4">
    <name type="scientific">Pogona vitticeps</name>
    <name type="common">central bearded dragon</name>
    <dbReference type="NCBI Taxonomy" id="103695"/>
    <lineage>
        <taxon>Eukaryota</taxon>
        <taxon>Metazoa</taxon>
        <taxon>Chordata</taxon>
        <taxon>Craniata</taxon>
        <taxon>Vertebrata</taxon>
        <taxon>Euteleostomi</taxon>
        <taxon>Lepidosauria</taxon>
        <taxon>Squamata</taxon>
        <taxon>Bifurcata</taxon>
        <taxon>Unidentata</taxon>
        <taxon>Episquamata</taxon>
        <taxon>Toxicofera</taxon>
        <taxon>Iguania</taxon>
        <taxon>Acrodonta</taxon>
        <taxon>Agamidae</taxon>
        <taxon>Amphibolurinae</taxon>
        <taxon>Pogona</taxon>
    </lineage>
</organism>
<feature type="domain" description="Tudor" evidence="2">
    <location>
        <begin position="776"/>
        <end position="835"/>
    </location>
</feature>
<dbReference type="SMART" id="SM00333">
    <property type="entry name" value="TUDOR"/>
    <property type="match status" value="7"/>
</dbReference>
<dbReference type="Gene3D" id="2.40.50.90">
    <property type="match status" value="7"/>
</dbReference>